<dbReference type="SUPFAM" id="SSF88713">
    <property type="entry name" value="Glycoside hydrolase/deacetylase"/>
    <property type="match status" value="1"/>
</dbReference>
<dbReference type="CDD" id="cd10917">
    <property type="entry name" value="CE4_NodB_like_6s_7s"/>
    <property type="match status" value="1"/>
</dbReference>
<evidence type="ECO:0000256" key="1">
    <source>
        <dbReference type="ARBA" id="ARBA00022723"/>
    </source>
</evidence>
<dbReference type="PANTHER" id="PTHR10587:SF133">
    <property type="entry name" value="CHITIN DEACETYLASE 1-RELATED"/>
    <property type="match status" value="1"/>
</dbReference>
<dbReference type="PROSITE" id="PS51677">
    <property type="entry name" value="NODB"/>
    <property type="match status" value="1"/>
</dbReference>
<keyword evidence="2" id="KW-0378">Hydrolase</keyword>
<dbReference type="PANTHER" id="PTHR10587">
    <property type="entry name" value="GLYCOSYL TRANSFERASE-RELATED"/>
    <property type="match status" value="1"/>
</dbReference>
<keyword evidence="5" id="KW-1185">Reference proteome</keyword>
<proteinExistence type="predicted"/>
<dbReference type="GO" id="GO:0016810">
    <property type="term" value="F:hydrolase activity, acting on carbon-nitrogen (but not peptide) bonds"/>
    <property type="evidence" value="ECO:0007669"/>
    <property type="project" value="InterPro"/>
</dbReference>
<name>A0A923EAH1_CLOTT</name>
<dbReference type="Pfam" id="PF01522">
    <property type="entry name" value="Polysacc_deac_1"/>
    <property type="match status" value="1"/>
</dbReference>
<dbReference type="EMBL" id="JAAZWO010000010">
    <property type="protein sequence ID" value="MBC2398119.1"/>
    <property type="molecule type" value="Genomic_DNA"/>
</dbReference>
<evidence type="ECO:0000313" key="4">
    <source>
        <dbReference type="EMBL" id="MBC2398119.1"/>
    </source>
</evidence>
<evidence type="ECO:0000313" key="5">
    <source>
        <dbReference type="Proteomes" id="UP000563151"/>
    </source>
</evidence>
<gene>
    <name evidence="4" type="ORF">HGG79_10075</name>
</gene>
<dbReference type="InterPro" id="IPR011330">
    <property type="entry name" value="Glyco_hydro/deAcase_b/a-brl"/>
</dbReference>
<dbReference type="GO" id="GO:0005975">
    <property type="term" value="P:carbohydrate metabolic process"/>
    <property type="evidence" value="ECO:0007669"/>
    <property type="project" value="InterPro"/>
</dbReference>
<sequence>MKNKYIFKIFLIVLIVTIASYSYNQLTLNKSDMMNKKVKQNMNEDVKDNKKDIVTDKKEGILVYNILGKSNKLTDSQWNSMQHWRSNAVKLANENKDEVYINGYNNEKMVALTFDDGPDYTITPKIGEVLKENNVKGNFFFIGEQVAEKSNIVKKIYEDGNLVLSHSYNHIELNKLSEEEIKKQVTMGEKEIFKVIGKRPKFIRPPYGAIDNKVINILEQNEEKIILWSIDTLDWSQKDERNIVKNIMENLRPGEIVLMHSNEDKEITLKALPNIIKTIKEKGYKIVTLDKLLKTEAYK</sequence>
<dbReference type="AlphaFoldDB" id="A0A923EAH1"/>
<evidence type="ECO:0000256" key="2">
    <source>
        <dbReference type="ARBA" id="ARBA00022801"/>
    </source>
</evidence>
<comment type="caution">
    <text evidence="4">The sequence shown here is derived from an EMBL/GenBank/DDBJ whole genome shotgun (WGS) entry which is preliminary data.</text>
</comment>
<reference evidence="4 5" key="1">
    <citation type="submission" date="2020-04" db="EMBL/GenBank/DDBJ databases">
        <title>Genomic insights into acetone-butanol-ethanol (ABE) fermentation by sequencing solventogenic clostridia strains.</title>
        <authorList>
            <person name="Brown S."/>
        </authorList>
    </citation>
    <scope>NUCLEOTIDE SEQUENCE [LARGE SCALE GENOMIC DNA]</scope>
    <source>
        <strain evidence="4 5">DJ011</strain>
    </source>
</reference>
<accession>A0A923EAH1</accession>
<dbReference type="GO" id="GO:0016020">
    <property type="term" value="C:membrane"/>
    <property type="evidence" value="ECO:0007669"/>
    <property type="project" value="TreeGrafter"/>
</dbReference>
<dbReference type="RefSeq" id="WP_051593341.1">
    <property type="nucleotide sequence ID" value="NZ_JAAZWO010000010.1"/>
</dbReference>
<dbReference type="GO" id="GO:0046872">
    <property type="term" value="F:metal ion binding"/>
    <property type="evidence" value="ECO:0007669"/>
    <property type="project" value="UniProtKB-KW"/>
</dbReference>
<dbReference type="Gene3D" id="3.20.20.370">
    <property type="entry name" value="Glycoside hydrolase/deacetylase"/>
    <property type="match status" value="1"/>
</dbReference>
<evidence type="ECO:0000259" key="3">
    <source>
        <dbReference type="PROSITE" id="PS51677"/>
    </source>
</evidence>
<protein>
    <submittedName>
        <fullName evidence="4">Polysaccharide deacetylase family protein</fullName>
    </submittedName>
</protein>
<feature type="domain" description="NodB homology" evidence="3">
    <location>
        <begin position="108"/>
        <end position="287"/>
    </location>
</feature>
<keyword evidence="1" id="KW-0479">Metal-binding</keyword>
<organism evidence="4 5">
    <name type="scientific">Clostridium tetanomorphum</name>
    <dbReference type="NCBI Taxonomy" id="1553"/>
    <lineage>
        <taxon>Bacteria</taxon>
        <taxon>Bacillati</taxon>
        <taxon>Bacillota</taxon>
        <taxon>Clostridia</taxon>
        <taxon>Eubacteriales</taxon>
        <taxon>Clostridiaceae</taxon>
        <taxon>Clostridium</taxon>
    </lineage>
</organism>
<dbReference type="InterPro" id="IPR002509">
    <property type="entry name" value="NODB_dom"/>
</dbReference>
<dbReference type="InterPro" id="IPR050248">
    <property type="entry name" value="Polysacc_deacetylase_ArnD"/>
</dbReference>
<dbReference type="Proteomes" id="UP000563151">
    <property type="component" value="Unassembled WGS sequence"/>
</dbReference>